<protein>
    <submittedName>
        <fullName evidence="3">Uncharacterized protein</fullName>
    </submittedName>
</protein>
<keyword evidence="2" id="KW-1133">Transmembrane helix</keyword>
<dbReference type="EMBL" id="DF820471">
    <property type="protein sequence ID" value="GAK59984.1"/>
    <property type="molecule type" value="Genomic_DNA"/>
</dbReference>
<feature type="transmembrane region" description="Helical" evidence="2">
    <location>
        <begin position="85"/>
        <end position="108"/>
    </location>
</feature>
<keyword evidence="1" id="KW-0175">Coiled coil</keyword>
<reference evidence="3" key="1">
    <citation type="journal article" date="2015" name="PeerJ">
        <title>First genomic representation of candidate bacterial phylum KSB3 points to enhanced environmental sensing as a trigger of wastewater bulking.</title>
        <authorList>
            <person name="Sekiguchi Y."/>
            <person name="Ohashi A."/>
            <person name="Parks D.H."/>
            <person name="Yamauchi T."/>
            <person name="Tyson G.W."/>
            <person name="Hugenholtz P."/>
        </authorList>
    </citation>
    <scope>NUCLEOTIDE SEQUENCE [LARGE SCALE GENOMIC DNA]</scope>
</reference>
<dbReference type="AlphaFoldDB" id="A0A081C5X9"/>
<dbReference type="STRING" id="1499967.U27_06971"/>
<evidence type="ECO:0000313" key="4">
    <source>
        <dbReference type="Proteomes" id="UP000030661"/>
    </source>
</evidence>
<gene>
    <name evidence="3" type="ORF">U27_06971</name>
</gene>
<sequence length="122" mass="13660">MKNINMILLIIGLCGGSMLFVNRQAYGLCENEKRQIQELDKQLLLNKAILAKTTQQLEMAQREIIDLNDRIDADNRGWRDSVLTLYFVLAGGLISTIVMFLLGIGLGAKARKDAHKHSTMEG</sequence>
<evidence type="ECO:0000256" key="1">
    <source>
        <dbReference type="SAM" id="Coils"/>
    </source>
</evidence>
<name>A0A081C5X9_VECG1</name>
<feature type="coiled-coil region" evidence="1">
    <location>
        <begin position="22"/>
        <end position="70"/>
    </location>
</feature>
<keyword evidence="2" id="KW-0472">Membrane</keyword>
<keyword evidence="4" id="KW-1185">Reference proteome</keyword>
<keyword evidence="2" id="KW-0812">Transmembrane</keyword>
<evidence type="ECO:0000313" key="3">
    <source>
        <dbReference type="EMBL" id="GAK59984.1"/>
    </source>
</evidence>
<accession>A0A081C5X9</accession>
<proteinExistence type="predicted"/>
<dbReference type="HOGENOM" id="CLU_2022179_0_0_0"/>
<organism evidence="3">
    <name type="scientific">Vecturithrix granuli</name>
    <dbReference type="NCBI Taxonomy" id="1499967"/>
    <lineage>
        <taxon>Bacteria</taxon>
        <taxon>Candidatus Moduliflexota</taxon>
        <taxon>Candidatus Vecturitrichia</taxon>
        <taxon>Candidatus Vecturitrichales</taxon>
        <taxon>Candidatus Vecturitrichaceae</taxon>
        <taxon>Candidatus Vecturithrix</taxon>
    </lineage>
</organism>
<evidence type="ECO:0000256" key="2">
    <source>
        <dbReference type="SAM" id="Phobius"/>
    </source>
</evidence>
<dbReference type="Proteomes" id="UP000030661">
    <property type="component" value="Unassembled WGS sequence"/>
</dbReference>